<comment type="caution">
    <text evidence="2">The sequence shown here is derived from an EMBL/GenBank/DDBJ whole genome shotgun (WGS) entry which is preliminary data.</text>
</comment>
<proteinExistence type="predicted"/>
<evidence type="ECO:0000313" key="2">
    <source>
        <dbReference type="EMBL" id="MBY0754063.1"/>
    </source>
</evidence>
<reference evidence="2 3" key="1">
    <citation type="journal article" date="2021" name="Cell Host Microbe">
        <title>in vivo commensal control of Clostridioides difficile virulence.</title>
        <authorList>
            <person name="Girinathan B.P."/>
            <person name="Dibenedetto N."/>
            <person name="Worley J.N."/>
            <person name="Peltier J."/>
            <person name="Arrieta-Ortiz M.L."/>
            <person name="Rupa Christinal Immanuel S."/>
            <person name="Lavin R."/>
            <person name="Delaney M.L."/>
            <person name="Cummins C."/>
            <person name="Hoffmann M."/>
            <person name="Luo Y."/>
            <person name="Gonzalez-Escalona N."/>
            <person name="Allard M."/>
            <person name="Onderdonk A.B."/>
            <person name="Gerber G.K."/>
            <person name="Sonenshein A.L."/>
            <person name="Baliga N."/>
            <person name="Dupuy B."/>
            <person name="Bry L."/>
        </authorList>
    </citation>
    <scope>NUCLEOTIDE SEQUENCE [LARGE SCALE GENOMIC DNA]</scope>
    <source>
        <strain evidence="2 3">DSM 599</strain>
    </source>
</reference>
<keyword evidence="1" id="KW-0812">Transmembrane</keyword>
<evidence type="ECO:0000313" key="3">
    <source>
        <dbReference type="Proteomes" id="UP001299068"/>
    </source>
</evidence>
<dbReference type="Proteomes" id="UP001299068">
    <property type="component" value="Unassembled WGS sequence"/>
</dbReference>
<keyword evidence="1" id="KW-0472">Membrane</keyword>
<sequence length="126" mass="14426">MLKEQLINALLWNENEAVVKRLEEEASLNDIFEMDNGKRVVRKENESLGNYIDRCTTQLMSNFSREKYVILKNLYKSYNDSGDSNVAIYESLPVKKSKVDYKKNVALGLGALIAGVAAFKLFKRKK</sequence>
<gene>
    <name evidence="2" type="ORF">K5V21_01210</name>
</gene>
<keyword evidence="3" id="KW-1185">Reference proteome</keyword>
<evidence type="ECO:0008006" key="4">
    <source>
        <dbReference type="Google" id="ProtNLM"/>
    </source>
</evidence>
<feature type="transmembrane region" description="Helical" evidence="1">
    <location>
        <begin position="105"/>
        <end position="122"/>
    </location>
</feature>
<dbReference type="RefSeq" id="WP_221858452.1">
    <property type="nucleotide sequence ID" value="NZ_JAIKTU010000001.1"/>
</dbReference>
<dbReference type="EMBL" id="JAIKTU010000001">
    <property type="protein sequence ID" value="MBY0754063.1"/>
    <property type="molecule type" value="Genomic_DNA"/>
</dbReference>
<accession>A0ABS7KTC3</accession>
<protein>
    <recommendedName>
        <fullName evidence="4">ESAT-6 secretion machinery protein EssA</fullName>
    </recommendedName>
</protein>
<name>A0ABS7KTC3_CLOSR</name>
<organism evidence="2 3">
    <name type="scientific">Clostridium sardiniense</name>
    <name type="common">Clostridium absonum</name>
    <dbReference type="NCBI Taxonomy" id="29369"/>
    <lineage>
        <taxon>Bacteria</taxon>
        <taxon>Bacillati</taxon>
        <taxon>Bacillota</taxon>
        <taxon>Clostridia</taxon>
        <taxon>Eubacteriales</taxon>
        <taxon>Clostridiaceae</taxon>
        <taxon>Clostridium</taxon>
    </lineage>
</organism>
<evidence type="ECO:0000256" key="1">
    <source>
        <dbReference type="SAM" id="Phobius"/>
    </source>
</evidence>
<keyword evidence="1" id="KW-1133">Transmembrane helix</keyword>